<feature type="compositionally biased region" description="Low complexity" evidence="6">
    <location>
        <begin position="296"/>
        <end position="313"/>
    </location>
</feature>
<dbReference type="Gene3D" id="2.30.29.30">
    <property type="entry name" value="Pleckstrin-homology domain (PH domain)/Phosphotyrosine-binding domain (PTB)"/>
    <property type="match status" value="1"/>
</dbReference>
<feature type="compositionally biased region" description="Polar residues" evidence="6">
    <location>
        <begin position="255"/>
        <end position="267"/>
    </location>
</feature>
<dbReference type="STRING" id="1037660.A0A066VX14"/>
<feature type="compositionally biased region" description="Basic and acidic residues" evidence="6">
    <location>
        <begin position="608"/>
        <end position="617"/>
    </location>
</feature>
<feature type="compositionally biased region" description="Low complexity" evidence="6">
    <location>
        <begin position="1364"/>
        <end position="1381"/>
    </location>
</feature>
<dbReference type="Gene3D" id="1.20.1270.60">
    <property type="entry name" value="Arfaptin homology (AH) domain/BAR domain"/>
    <property type="match status" value="1"/>
</dbReference>
<dbReference type="SUPFAM" id="SSF57863">
    <property type="entry name" value="ArfGap/RecO-like zinc finger"/>
    <property type="match status" value="1"/>
</dbReference>
<dbReference type="InterPro" id="IPR038508">
    <property type="entry name" value="ArfGAP_dom_sf"/>
</dbReference>
<feature type="region of interest" description="Disordered" evidence="6">
    <location>
        <begin position="99"/>
        <end position="211"/>
    </location>
</feature>
<feature type="compositionally biased region" description="Polar residues" evidence="6">
    <location>
        <begin position="119"/>
        <end position="136"/>
    </location>
</feature>
<dbReference type="CDD" id="cd08204">
    <property type="entry name" value="ArfGap"/>
    <property type="match status" value="1"/>
</dbReference>
<evidence type="ECO:0000259" key="7">
    <source>
        <dbReference type="PROSITE" id="PS50003"/>
    </source>
</evidence>
<dbReference type="SUPFAM" id="SSF50729">
    <property type="entry name" value="PH domain-like"/>
    <property type="match status" value="1"/>
</dbReference>
<dbReference type="PANTHER" id="PTHR23180:SF410">
    <property type="entry name" value="BAR DOMAIN PROTEIN (AFU_ORTHOLOGUE AFUA_2G11475)"/>
    <property type="match status" value="1"/>
</dbReference>
<evidence type="ECO:0000259" key="8">
    <source>
        <dbReference type="PROSITE" id="PS50115"/>
    </source>
</evidence>
<feature type="compositionally biased region" description="Polar residues" evidence="6">
    <location>
        <begin position="751"/>
        <end position="764"/>
    </location>
</feature>
<dbReference type="InterPro" id="IPR001849">
    <property type="entry name" value="PH_domain"/>
</dbReference>
<evidence type="ECO:0000256" key="2">
    <source>
        <dbReference type="ARBA" id="ARBA00022723"/>
    </source>
</evidence>
<keyword evidence="3 5" id="KW-0863">Zinc-finger</keyword>
<evidence type="ECO:0000256" key="5">
    <source>
        <dbReference type="PROSITE-ProRule" id="PRU00288"/>
    </source>
</evidence>
<dbReference type="InterPro" id="IPR001164">
    <property type="entry name" value="ArfGAP_dom"/>
</dbReference>
<feature type="compositionally biased region" description="Polar residues" evidence="6">
    <location>
        <begin position="1"/>
        <end position="10"/>
    </location>
</feature>
<feature type="region of interest" description="Disordered" evidence="6">
    <location>
        <begin position="1"/>
        <end position="23"/>
    </location>
</feature>
<feature type="compositionally biased region" description="Polar residues" evidence="6">
    <location>
        <begin position="1382"/>
        <end position="1396"/>
    </location>
</feature>
<dbReference type="HOGENOM" id="CLU_237126_0_0_1"/>
<feature type="region of interest" description="Disordered" evidence="6">
    <location>
        <begin position="741"/>
        <end position="795"/>
    </location>
</feature>
<dbReference type="InterPro" id="IPR011993">
    <property type="entry name" value="PH-like_dom_sf"/>
</dbReference>
<accession>A0A066VX14</accession>
<protein>
    <recommendedName>
        <fullName evidence="11">ArfGap-domain-containing protein</fullName>
    </recommendedName>
</protein>
<keyword evidence="10" id="KW-1185">Reference proteome</keyword>
<feature type="region of interest" description="Disordered" evidence="6">
    <location>
        <begin position="255"/>
        <end position="315"/>
    </location>
</feature>
<dbReference type="FunFam" id="1.10.220.150:FF:000009">
    <property type="entry name" value="stromal membrane-associated protein 1 isoform X1"/>
    <property type="match status" value="1"/>
</dbReference>
<feature type="region of interest" description="Disordered" evidence="6">
    <location>
        <begin position="603"/>
        <end position="622"/>
    </location>
</feature>
<feature type="compositionally biased region" description="Polar residues" evidence="6">
    <location>
        <begin position="427"/>
        <end position="443"/>
    </location>
</feature>
<evidence type="ECO:0008006" key="11">
    <source>
        <dbReference type="Google" id="ProtNLM"/>
    </source>
</evidence>
<feature type="region of interest" description="Disordered" evidence="6">
    <location>
        <begin position="1902"/>
        <end position="1941"/>
    </location>
</feature>
<dbReference type="InParanoid" id="A0A066VX14"/>
<feature type="compositionally biased region" description="Low complexity" evidence="6">
    <location>
        <begin position="137"/>
        <end position="174"/>
    </location>
</feature>
<dbReference type="PANTHER" id="PTHR23180">
    <property type="entry name" value="CENTAURIN/ARF"/>
    <property type="match status" value="1"/>
</dbReference>
<feature type="domain" description="PH" evidence="7">
    <location>
        <begin position="1399"/>
        <end position="1511"/>
    </location>
</feature>
<organism evidence="9 10">
    <name type="scientific">Tilletiaria anomala (strain ATCC 24038 / CBS 436.72 / UBC 951)</name>
    <dbReference type="NCBI Taxonomy" id="1037660"/>
    <lineage>
        <taxon>Eukaryota</taxon>
        <taxon>Fungi</taxon>
        <taxon>Dikarya</taxon>
        <taxon>Basidiomycota</taxon>
        <taxon>Ustilaginomycotina</taxon>
        <taxon>Exobasidiomycetes</taxon>
        <taxon>Georgefischeriales</taxon>
        <taxon>Tilletiariaceae</taxon>
        <taxon>Tilletiaria</taxon>
    </lineage>
</organism>
<feature type="region of interest" description="Disordered" evidence="6">
    <location>
        <begin position="697"/>
        <end position="722"/>
    </location>
</feature>
<proteinExistence type="predicted"/>
<evidence type="ECO:0000256" key="3">
    <source>
        <dbReference type="ARBA" id="ARBA00022771"/>
    </source>
</evidence>
<reference evidence="9 10" key="1">
    <citation type="submission" date="2014-05" db="EMBL/GenBank/DDBJ databases">
        <title>Draft genome sequence of a rare smut relative, Tilletiaria anomala UBC 951.</title>
        <authorList>
            <consortium name="DOE Joint Genome Institute"/>
            <person name="Toome M."/>
            <person name="Kuo A."/>
            <person name="Henrissat B."/>
            <person name="Lipzen A."/>
            <person name="Tritt A."/>
            <person name="Yoshinaga Y."/>
            <person name="Zane M."/>
            <person name="Barry K."/>
            <person name="Grigoriev I.V."/>
            <person name="Spatafora J.W."/>
            <person name="Aimea M.C."/>
        </authorList>
    </citation>
    <scope>NUCLEOTIDE SEQUENCE [LARGE SCALE GENOMIC DNA]</scope>
    <source>
        <strain evidence="9 10">UBC 951</strain>
    </source>
</reference>
<dbReference type="InterPro" id="IPR037278">
    <property type="entry name" value="ARFGAP/RecO"/>
</dbReference>
<dbReference type="InterPro" id="IPR045258">
    <property type="entry name" value="ACAP1/2/3-like"/>
</dbReference>
<feature type="compositionally biased region" description="Low complexity" evidence="6">
    <location>
        <begin position="697"/>
        <end position="706"/>
    </location>
</feature>
<evidence type="ECO:0000313" key="10">
    <source>
        <dbReference type="Proteomes" id="UP000027361"/>
    </source>
</evidence>
<dbReference type="SMART" id="SM00105">
    <property type="entry name" value="ArfGap"/>
    <property type="match status" value="1"/>
</dbReference>
<dbReference type="Pfam" id="PF00169">
    <property type="entry name" value="PH"/>
    <property type="match status" value="1"/>
</dbReference>
<dbReference type="PRINTS" id="PR00405">
    <property type="entry name" value="REVINTRACTNG"/>
</dbReference>
<dbReference type="PROSITE" id="PS50003">
    <property type="entry name" value="PH_DOMAIN"/>
    <property type="match status" value="1"/>
</dbReference>
<dbReference type="Pfam" id="PF01412">
    <property type="entry name" value="ArfGap"/>
    <property type="match status" value="1"/>
</dbReference>
<dbReference type="GeneID" id="25263308"/>
<keyword evidence="2" id="KW-0479">Metal-binding</keyword>
<feature type="region of interest" description="Disordered" evidence="6">
    <location>
        <begin position="420"/>
        <end position="450"/>
    </location>
</feature>
<dbReference type="EMBL" id="JMSN01000064">
    <property type="protein sequence ID" value="KDN43095.1"/>
    <property type="molecule type" value="Genomic_DNA"/>
</dbReference>
<name>A0A066VX14_TILAU</name>
<feature type="region of interest" description="Disordered" evidence="6">
    <location>
        <begin position="1344"/>
        <end position="1411"/>
    </location>
</feature>
<keyword evidence="1" id="KW-0343">GTPase activation</keyword>
<dbReference type="InterPro" id="IPR027267">
    <property type="entry name" value="AH/BAR_dom_sf"/>
</dbReference>
<evidence type="ECO:0000313" key="9">
    <source>
        <dbReference type="EMBL" id="KDN43095.1"/>
    </source>
</evidence>
<dbReference type="Gene3D" id="1.10.220.150">
    <property type="entry name" value="Arf GTPase activating protein"/>
    <property type="match status" value="1"/>
</dbReference>
<feature type="domain" description="Arf-GAP" evidence="8">
    <location>
        <begin position="1711"/>
        <end position="1834"/>
    </location>
</feature>
<feature type="compositionally biased region" description="Polar residues" evidence="6">
    <location>
        <begin position="1902"/>
        <end position="1918"/>
    </location>
</feature>
<dbReference type="Proteomes" id="UP000027361">
    <property type="component" value="Unassembled WGS sequence"/>
</dbReference>
<feature type="compositionally biased region" description="Polar residues" evidence="6">
    <location>
        <begin position="1344"/>
        <end position="1356"/>
    </location>
</feature>
<dbReference type="SMART" id="SM00233">
    <property type="entry name" value="PH"/>
    <property type="match status" value="1"/>
</dbReference>
<evidence type="ECO:0000256" key="6">
    <source>
        <dbReference type="SAM" id="MobiDB-lite"/>
    </source>
</evidence>
<evidence type="ECO:0000256" key="1">
    <source>
        <dbReference type="ARBA" id="ARBA00022468"/>
    </source>
</evidence>
<dbReference type="FunFam" id="2.30.29.30:FF:000252">
    <property type="entry name" value="ARF GTPase activator (Csx2)"/>
    <property type="match status" value="1"/>
</dbReference>
<feature type="compositionally biased region" description="Low complexity" evidence="6">
    <location>
        <begin position="1924"/>
        <end position="1941"/>
    </location>
</feature>
<dbReference type="RefSeq" id="XP_013242262.1">
    <property type="nucleotide sequence ID" value="XM_013386808.1"/>
</dbReference>
<evidence type="ECO:0000256" key="4">
    <source>
        <dbReference type="ARBA" id="ARBA00022833"/>
    </source>
</evidence>
<dbReference type="PROSITE" id="PS50115">
    <property type="entry name" value="ARFGAP"/>
    <property type="match status" value="1"/>
</dbReference>
<keyword evidence="4" id="KW-0862">Zinc</keyword>
<dbReference type="OMA" id="CCCAFVE"/>
<dbReference type="GO" id="GO:0008270">
    <property type="term" value="F:zinc ion binding"/>
    <property type="evidence" value="ECO:0007669"/>
    <property type="project" value="UniProtKB-KW"/>
</dbReference>
<sequence>MLASTASSTHILPDRAEMGPGGPLTAASSLSTLSTQAQANAQSMSTPTISSAPFNVPGHSIYLLDPRRLNVLSLAISYSTVFSADASYADSEHINAVSGTTSVPPLPPPSSTTAGTTSFLNSPSAVSRASWRNSTHATGPSSTLSSSSFASTAPGAGEQALSATRSSSSAAATAAHEKVTRRTLLGQQQHEQQQEQQTQSHQQTPQQQSRLCKRTISIDIGAKPKDVWAEMGRAARGAAGTMNDKANALQMQVQAQLHGASTSSSPNEVAGAVNGHVNGFHPGSAGSSGTRGSKHQQPSSSSSLSIPSSPQLPTTAASAGQMLLAGRSIDGTLARRVSAIAQVTVRPQSMTYGCREGRLMDPEVPLDFACRRGVTVGGAAGAYVPGGVLDGVAEEQASNEPPIEFLVDSEAPVTLRSVNSAGKHRGNQSNGLAKGDPNSTSSKRPFDPSRLLLKISPPTHAALELWRRAGHGCGSTGTPAVSGSAEHGGAYIQHLLRLSFRLRLSAQGYAQGQAQGQGRVVFLCAESAQRLYDILVSAAAAPSSTSTTAFYSNVFNSDEHACAAGVWRKDVVVQYHVGSVGVSAGVGVAKDHDFEWCWSPHASTSDRAGGDADREQDGSPLFSPASGTKLACAFIEVSPSGKISVLSYFHFWAVIPSPAQVRLLPPTAMTSVSIPAPPSGLIGPGILSSSTTAAVSAPSVAVSTPAGRRTRSSASPRTLHASLGPDAPSIVAALQNPDGLFDGSPGLAKQQHLSSSAGDIQQSPLLARGQRRSQWARVSPRSNGTLELRPFPSRSSTSDVAELHVDAATDITAGTGSSVAAMREAISGVRSAHLDINRMDIALEDAEEDSPVFRAAVAGLEKRTASVKKACKALLRVWQDTRTQLLAAQHADLQMAAAFDELASLAPNTLGQLKLILLDPTRQKDTAREKERMDMLDRYVEIPVQRLLDLCRSAQEQVKVFDAESKAYYASMQKWMSSRSTSSSHVAALSGLPPPTTSQSVLADAQSIVRSTSGSNSSHSSKVDVSSEKQLLRHLSFARARVELFAVMSRLHGGKAELELFKDVMSLAAWCAESPGTTWGATWPTESARTTLTSLHAGSKFTTTQADLMEEQVFLRLAELDGQVSSLETLTKAGIAEVGERTGIEPVRSTGQRIKSLLTTLGISTSGGGNTGKQQHAVDASFSKELTASPSSGVRPLAKVRRKVSTKLSISSNNAAHVSATSLSQQQAPVTASLPSMVSPMAQALGRWRNREDAMSPGGSVLPFSPSSPVIMQTPLRQSTSQRHSHDGETFGAAAAAHEDATERFAGATMDSSPTLTRRSISMHAQRPSLYDLEARRRLFVGRCTSTDDGSTTRHSPSLGLGISTGATTSEASSARSGGTSNQSARAPSRLPSIQTGKDRKKQGVLWVSKPTSVGGGDMPRSVARAYHWHEAWVVLSGSGHLGEYADWKDAKVLEPSAPIIDLRFATVREARGLDRRFTFEVVTRDSRRFFQTADEAALKEWMTAISRAIESLINGTSSVRQVDKVVRSSQRWSANGEAIQPMIGDEFGRDRPAESIASSKAFSQSLTDLTNPGGGAARLLQWGSDAAAGLRSKRDSRVLSMVSESNAPTNADGVDKLYLAGISNKTPVSGYVPNISTKRVSREISESGLSAGSDMDAEFDRRIEEMVHSSYGFDAAKRRSSGHGVGVSVVSVGAVAPSPRIAAATGRSKEARAAEISEIARRAENSICADCRTKEPRWASWALGGQPCCIFICIACSGVHRSLGVQVSKVKSVDLDDWTEEQIEAASRWGNLKANAYWEHSRPETAVCSRSDQSFWIQKYRDRAWCPPLSLHEWIASKENIKRDSIISVSSFACQPPLSRSTPSPGGLRRSITEIDTRIRPHPPPSPRHVNTDLNIHTPSRPNFSLPTTSWTPSPNGISHFRSASASFANSNNNAKSAAT</sequence>
<dbReference type="SUPFAM" id="SSF103657">
    <property type="entry name" value="BAR/IMD domain-like"/>
    <property type="match status" value="1"/>
</dbReference>
<dbReference type="GO" id="GO:0005096">
    <property type="term" value="F:GTPase activator activity"/>
    <property type="evidence" value="ECO:0007669"/>
    <property type="project" value="UniProtKB-KW"/>
</dbReference>
<gene>
    <name evidence="9" type="ORF">K437DRAFT_248648</name>
</gene>
<comment type="caution">
    <text evidence="9">The sequence shown here is derived from an EMBL/GenBank/DDBJ whole genome shotgun (WGS) entry which is preliminary data.</text>
</comment>
<dbReference type="OrthoDB" id="10266696at2759"/>
<feature type="compositionally biased region" description="Low complexity" evidence="6">
    <location>
        <begin position="187"/>
        <end position="209"/>
    </location>
</feature>